<evidence type="ECO:0000256" key="2">
    <source>
        <dbReference type="ARBA" id="ARBA00012438"/>
    </source>
</evidence>
<gene>
    <name evidence="8" type="ORF">HYC85_002121</name>
</gene>
<evidence type="ECO:0000256" key="1">
    <source>
        <dbReference type="ARBA" id="ARBA00000085"/>
    </source>
</evidence>
<keyword evidence="4" id="KW-0418">Kinase</keyword>
<evidence type="ECO:0000256" key="6">
    <source>
        <dbReference type="SAM" id="MobiDB-lite"/>
    </source>
</evidence>
<reference evidence="9" key="1">
    <citation type="journal article" date="2020" name="Nat. Commun.">
        <title>Genome assembly of wild tea tree DASZ reveals pedigree and selection history of tea varieties.</title>
        <authorList>
            <person name="Zhang W."/>
            <person name="Zhang Y."/>
            <person name="Qiu H."/>
            <person name="Guo Y."/>
            <person name="Wan H."/>
            <person name="Zhang X."/>
            <person name="Scossa F."/>
            <person name="Alseekh S."/>
            <person name="Zhang Q."/>
            <person name="Wang P."/>
            <person name="Xu L."/>
            <person name="Schmidt M.H."/>
            <person name="Jia X."/>
            <person name="Li D."/>
            <person name="Zhu A."/>
            <person name="Guo F."/>
            <person name="Chen W."/>
            <person name="Ni D."/>
            <person name="Usadel B."/>
            <person name="Fernie A.R."/>
            <person name="Wen W."/>
        </authorList>
    </citation>
    <scope>NUCLEOTIDE SEQUENCE [LARGE SCALE GENOMIC DNA]</scope>
    <source>
        <strain evidence="9">cv. G240</strain>
    </source>
</reference>
<feature type="compositionally biased region" description="Low complexity" evidence="6">
    <location>
        <begin position="51"/>
        <end position="62"/>
    </location>
</feature>
<evidence type="ECO:0000256" key="7">
    <source>
        <dbReference type="SAM" id="Phobius"/>
    </source>
</evidence>
<organism evidence="8 9">
    <name type="scientific">Camellia sinensis</name>
    <name type="common">Tea plant</name>
    <name type="synonym">Thea sinensis</name>
    <dbReference type="NCBI Taxonomy" id="4442"/>
    <lineage>
        <taxon>Eukaryota</taxon>
        <taxon>Viridiplantae</taxon>
        <taxon>Streptophyta</taxon>
        <taxon>Embryophyta</taxon>
        <taxon>Tracheophyta</taxon>
        <taxon>Spermatophyta</taxon>
        <taxon>Magnoliopsida</taxon>
        <taxon>eudicotyledons</taxon>
        <taxon>Gunneridae</taxon>
        <taxon>Pentapetalae</taxon>
        <taxon>asterids</taxon>
        <taxon>Ericales</taxon>
        <taxon>Theaceae</taxon>
        <taxon>Camellia</taxon>
    </lineage>
</organism>
<evidence type="ECO:0000256" key="4">
    <source>
        <dbReference type="ARBA" id="ARBA00022777"/>
    </source>
</evidence>
<dbReference type="PANTHER" id="PTHR43711:SF1">
    <property type="entry name" value="HISTIDINE KINASE 1"/>
    <property type="match status" value="1"/>
</dbReference>
<feature type="region of interest" description="Disordered" evidence="6">
    <location>
        <begin position="45"/>
        <end position="69"/>
    </location>
</feature>
<evidence type="ECO:0000256" key="5">
    <source>
        <dbReference type="ARBA" id="ARBA00023012"/>
    </source>
</evidence>
<dbReference type="EC" id="2.7.13.3" evidence="2"/>
<keyword evidence="7" id="KW-1133">Transmembrane helix</keyword>
<dbReference type="GO" id="GO:0004673">
    <property type="term" value="F:protein histidine kinase activity"/>
    <property type="evidence" value="ECO:0007669"/>
    <property type="project" value="UniProtKB-EC"/>
</dbReference>
<keyword evidence="5" id="KW-0902">Two-component regulatory system</keyword>
<evidence type="ECO:0000256" key="3">
    <source>
        <dbReference type="ARBA" id="ARBA00022679"/>
    </source>
</evidence>
<comment type="caution">
    <text evidence="8">The sequence shown here is derived from an EMBL/GenBank/DDBJ whole genome shotgun (WGS) entry which is preliminary data.</text>
</comment>
<dbReference type="InterPro" id="IPR050736">
    <property type="entry name" value="Sensor_HK_Regulatory"/>
</dbReference>
<evidence type="ECO:0000313" key="9">
    <source>
        <dbReference type="Proteomes" id="UP000593564"/>
    </source>
</evidence>
<keyword evidence="9" id="KW-1185">Reference proteome</keyword>
<dbReference type="PANTHER" id="PTHR43711">
    <property type="entry name" value="TWO-COMPONENT HISTIDINE KINASE"/>
    <property type="match status" value="1"/>
</dbReference>
<dbReference type="EMBL" id="JACBKZ010000001">
    <property type="protein sequence ID" value="KAF5960912.1"/>
    <property type="molecule type" value="Genomic_DNA"/>
</dbReference>
<keyword evidence="3" id="KW-0808">Transferase</keyword>
<keyword evidence="7" id="KW-0472">Membrane</keyword>
<feature type="transmembrane region" description="Helical" evidence="7">
    <location>
        <begin position="104"/>
        <end position="131"/>
    </location>
</feature>
<protein>
    <recommendedName>
        <fullName evidence="2">histidine kinase</fullName>
        <ecNumber evidence="2">2.7.13.3</ecNumber>
    </recommendedName>
</protein>
<keyword evidence="7" id="KW-0812">Transmembrane</keyword>
<dbReference type="AlphaFoldDB" id="A0A7J7I7B0"/>
<reference evidence="8 9" key="2">
    <citation type="submission" date="2020-07" db="EMBL/GenBank/DDBJ databases">
        <title>Genome assembly of wild tea tree DASZ reveals pedigree and selection history of tea varieties.</title>
        <authorList>
            <person name="Zhang W."/>
        </authorList>
    </citation>
    <scope>NUCLEOTIDE SEQUENCE [LARGE SCALE GENOMIC DNA]</scope>
    <source>
        <strain evidence="9">cv. G240</strain>
        <tissue evidence="8">Leaf</tissue>
    </source>
</reference>
<sequence>MAKKVEETHSSISSESSPPPTTPPMASLLRRVRVFFNRISGFTINSSETNQSPRSSSSRQQPKNFPQGCRTRRVPVCKQPLSLIILQCLCRSPRHHDTNSSSEILILVNGFMQVMLAILIGMLTLVDMAFYKGLHSKITRKFSLWPSLYEVMRDVTWALFASRKALNAITINYRNGFVQAFHRDHRSNNTFYIYSDLVNYSISGSYDINLLSSHQGWSDQSIHNNFSAIWYREPLDPLTGEKIGKARPILPDDLINIAGLSQVPDGVSFVARSSEQIHGFTIAFCSVAGLGCFQQKHSGGCGRYNLRFIA</sequence>
<comment type="catalytic activity">
    <reaction evidence="1">
        <text>ATP + protein L-histidine = ADP + protein N-phospho-L-histidine.</text>
        <dbReference type="EC" id="2.7.13.3"/>
    </reaction>
</comment>
<accession>A0A7J7I7B0</accession>
<evidence type="ECO:0000313" key="8">
    <source>
        <dbReference type="EMBL" id="KAF5960912.1"/>
    </source>
</evidence>
<dbReference type="Proteomes" id="UP000593564">
    <property type="component" value="Unassembled WGS sequence"/>
</dbReference>
<dbReference type="GO" id="GO:0000160">
    <property type="term" value="P:phosphorelay signal transduction system"/>
    <property type="evidence" value="ECO:0007669"/>
    <property type="project" value="UniProtKB-KW"/>
</dbReference>
<feature type="region of interest" description="Disordered" evidence="6">
    <location>
        <begin position="1"/>
        <end position="25"/>
    </location>
</feature>
<name>A0A7J7I7B0_CAMSI</name>
<proteinExistence type="predicted"/>